<dbReference type="PANTHER" id="PTHR46114:SF1">
    <property type="entry name" value="ZAD DOMAIN-CONTAINING PROTEIN"/>
    <property type="match status" value="1"/>
</dbReference>
<sequence>MNLVYRNNQIVMIMMKKEHWEKEEWPTRVEFDVSDENIQNEPVRESKKIILPPLHIKLGLMKQYVKALDKDDACFNRHVARMGESRNRVLVGRPKGKRPLGRLRRRWEDNIKMDLRQVGCDDRDWIKLAQDRGRWWAYVRAAMNLRFPSKPFDRAESLSHADDDDDDDDDDGGGGGGYYYYYYYYYYY</sequence>
<proteinExistence type="predicted"/>
<gene>
    <name evidence="1" type="ORF">ANN_06365</name>
</gene>
<reference evidence="1 2" key="1">
    <citation type="journal article" date="2022" name="Allergy">
        <title>Genome assembly and annotation of Periplaneta americana reveal a comprehensive cockroach allergen profile.</title>
        <authorList>
            <person name="Wang L."/>
            <person name="Xiong Q."/>
            <person name="Saelim N."/>
            <person name="Wang L."/>
            <person name="Nong W."/>
            <person name="Wan A.T."/>
            <person name="Shi M."/>
            <person name="Liu X."/>
            <person name="Cao Q."/>
            <person name="Hui J.H.L."/>
            <person name="Sookrung N."/>
            <person name="Leung T.F."/>
            <person name="Tungtrongchitr A."/>
            <person name="Tsui S.K.W."/>
        </authorList>
    </citation>
    <scope>NUCLEOTIDE SEQUENCE [LARGE SCALE GENOMIC DNA]</scope>
    <source>
        <strain evidence="1">PWHHKU_190912</strain>
    </source>
</reference>
<comment type="caution">
    <text evidence="1">The sequence shown here is derived from an EMBL/GenBank/DDBJ whole genome shotgun (WGS) entry which is preliminary data.</text>
</comment>
<evidence type="ECO:0000313" key="2">
    <source>
        <dbReference type="Proteomes" id="UP001148838"/>
    </source>
</evidence>
<keyword evidence="2" id="KW-1185">Reference proteome</keyword>
<organism evidence="1 2">
    <name type="scientific">Periplaneta americana</name>
    <name type="common">American cockroach</name>
    <name type="synonym">Blatta americana</name>
    <dbReference type="NCBI Taxonomy" id="6978"/>
    <lineage>
        <taxon>Eukaryota</taxon>
        <taxon>Metazoa</taxon>
        <taxon>Ecdysozoa</taxon>
        <taxon>Arthropoda</taxon>
        <taxon>Hexapoda</taxon>
        <taxon>Insecta</taxon>
        <taxon>Pterygota</taxon>
        <taxon>Neoptera</taxon>
        <taxon>Polyneoptera</taxon>
        <taxon>Dictyoptera</taxon>
        <taxon>Blattodea</taxon>
        <taxon>Blattoidea</taxon>
        <taxon>Blattidae</taxon>
        <taxon>Blattinae</taxon>
        <taxon>Periplaneta</taxon>
    </lineage>
</organism>
<dbReference type="PANTHER" id="PTHR46114">
    <property type="entry name" value="APPLE DOMAIN-CONTAINING PROTEIN"/>
    <property type="match status" value="1"/>
</dbReference>
<dbReference type="Proteomes" id="UP001148838">
    <property type="component" value="Unassembled WGS sequence"/>
</dbReference>
<protein>
    <submittedName>
        <fullName evidence="1">Uncharacterized protein</fullName>
    </submittedName>
</protein>
<evidence type="ECO:0000313" key="1">
    <source>
        <dbReference type="EMBL" id="KAJ4444570.1"/>
    </source>
</evidence>
<accession>A0ABQ8TFV3</accession>
<name>A0ABQ8TFV3_PERAM</name>
<dbReference type="EMBL" id="JAJSOF020000011">
    <property type="protein sequence ID" value="KAJ4444570.1"/>
    <property type="molecule type" value="Genomic_DNA"/>
</dbReference>